<evidence type="ECO:0000259" key="7">
    <source>
        <dbReference type="PROSITE" id="PS50043"/>
    </source>
</evidence>
<dbReference type="KEGG" id="slom:PXH66_16815"/>
<dbReference type="InterPro" id="IPR039420">
    <property type="entry name" value="WalR-like"/>
</dbReference>
<keyword evidence="5" id="KW-0804">Transcription</keyword>
<evidence type="ECO:0000313" key="9">
    <source>
        <dbReference type="EMBL" id="WED64002.1"/>
    </source>
</evidence>
<dbReference type="Gene3D" id="1.10.10.10">
    <property type="entry name" value="Winged helix-like DNA-binding domain superfamily/Winged helix DNA-binding domain"/>
    <property type="match status" value="1"/>
</dbReference>
<feature type="domain" description="HTH luxR-type" evidence="7">
    <location>
        <begin position="239"/>
        <end position="305"/>
    </location>
</feature>
<dbReference type="InterPro" id="IPR011006">
    <property type="entry name" value="CheY-like_superfamily"/>
</dbReference>
<dbReference type="GO" id="GO:0032993">
    <property type="term" value="C:protein-DNA complex"/>
    <property type="evidence" value="ECO:0007669"/>
    <property type="project" value="TreeGrafter"/>
</dbReference>
<dbReference type="InterPro" id="IPR000792">
    <property type="entry name" value="Tscrpt_reg_LuxR_C"/>
</dbReference>
<keyword evidence="3" id="KW-0805">Transcription regulation</keyword>
<dbReference type="Proteomes" id="UP001218638">
    <property type="component" value="Chromosome"/>
</dbReference>
<dbReference type="EMBL" id="CP119075">
    <property type="protein sequence ID" value="WED64002.1"/>
    <property type="molecule type" value="Genomic_DNA"/>
</dbReference>
<keyword evidence="1 6" id="KW-0597">Phosphoprotein</keyword>
<dbReference type="Gene3D" id="3.40.50.2300">
    <property type="match status" value="1"/>
</dbReference>
<reference evidence="9" key="1">
    <citation type="submission" date="2023-03" db="EMBL/GenBank/DDBJ databases">
        <title>Lomoglobus Profundus gen. nov., sp. nov., a novel member of the phylum Verrucomicrobia, isolated from deep-marine sediment of South China Sea.</title>
        <authorList>
            <person name="Ahmad T."/>
            <person name="Ishaq S.E."/>
            <person name="Wang F."/>
        </authorList>
    </citation>
    <scope>NUCLEOTIDE SEQUENCE</scope>
    <source>
        <strain evidence="9">LMO-M01</strain>
    </source>
</reference>
<sequence>MTFDPSNATLLVVDDVPENIDVLFDDLTAAGYHVLVCDSGKAALETLEVQEPDLILLDVMMPGLDGLETCRRLKQMAAGRDVPVFFMTALDDPFDKVRGIEAGAIDYLTKPVFPNEVLARIQAHLEIRQLQKSLHEQNDRLDAALQRSIKAETALKNSLTRAMLVVTQPHNEILFSTRQAQALVSRHGGQAALQQWLEQGVEVVNHDQAPRLHISRRPAESDPGTLLITLEEEAPPPRPDDLLALGLTPKETETLFWVAQGKTNPEIAVIVGKQLCTVKKNLESILLKLRVETRLAAALRANELFQSN</sequence>
<dbReference type="GO" id="GO:0000156">
    <property type="term" value="F:phosphorelay response regulator activity"/>
    <property type="evidence" value="ECO:0007669"/>
    <property type="project" value="TreeGrafter"/>
</dbReference>
<dbReference type="PANTHER" id="PTHR48111">
    <property type="entry name" value="REGULATOR OF RPOS"/>
    <property type="match status" value="1"/>
</dbReference>
<dbReference type="PRINTS" id="PR00038">
    <property type="entry name" value="HTHLUXR"/>
</dbReference>
<dbReference type="GO" id="GO:0000976">
    <property type="term" value="F:transcription cis-regulatory region binding"/>
    <property type="evidence" value="ECO:0007669"/>
    <property type="project" value="TreeGrafter"/>
</dbReference>
<dbReference type="InterPro" id="IPR001789">
    <property type="entry name" value="Sig_transdc_resp-reg_receiver"/>
</dbReference>
<name>A0AAE9ZTV5_9BACT</name>
<proteinExistence type="predicted"/>
<accession>A0AAE9ZTV5</accession>
<dbReference type="PANTHER" id="PTHR48111:SF1">
    <property type="entry name" value="TWO-COMPONENT RESPONSE REGULATOR ORR33"/>
    <property type="match status" value="1"/>
</dbReference>
<dbReference type="CDD" id="cd06170">
    <property type="entry name" value="LuxR_C_like"/>
    <property type="match status" value="1"/>
</dbReference>
<evidence type="ECO:0000256" key="4">
    <source>
        <dbReference type="ARBA" id="ARBA00023125"/>
    </source>
</evidence>
<dbReference type="CDD" id="cd19920">
    <property type="entry name" value="REC_PA4781-like"/>
    <property type="match status" value="1"/>
</dbReference>
<keyword evidence="4" id="KW-0238">DNA-binding</keyword>
<dbReference type="PROSITE" id="PS50110">
    <property type="entry name" value="RESPONSE_REGULATORY"/>
    <property type="match status" value="1"/>
</dbReference>
<dbReference type="RefSeq" id="WP_330930707.1">
    <property type="nucleotide sequence ID" value="NZ_CP119075.1"/>
</dbReference>
<protein>
    <submittedName>
        <fullName evidence="9">Response regulator</fullName>
    </submittedName>
</protein>
<keyword evidence="2" id="KW-0902">Two-component regulatory system</keyword>
<dbReference type="PROSITE" id="PS50043">
    <property type="entry name" value="HTH_LUXR_2"/>
    <property type="match status" value="1"/>
</dbReference>
<dbReference type="Pfam" id="PF00196">
    <property type="entry name" value="GerE"/>
    <property type="match status" value="1"/>
</dbReference>
<evidence type="ECO:0000259" key="8">
    <source>
        <dbReference type="PROSITE" id="PS50110"/>
    </source>
</evidence>
<dbReference type="InterPro" id="IPR016032">
    <property type="entry name" value="Sig_transdc_resp-reg_C-effctor"/>
</dbReference>
<feature type="domain" description="Response regulatory" evidence="8">
    <location>
        <begin position="9"/>
        <end position="125"/>
    </location>
</feature>
<organism evidence="9 10">
    <name type="scientific">Synoicihabitans lomoniglobus</name>
    <dbReference type="NCBI Taxonomy" id="2909285"/>
    <lineage>
        <taxon>Bacteria</taxon>
        <taxon>Pseudomonadati</taxon>
        <taxon>Verrucomicrobiota</taxon>
        <taxon>Opitutia</taxon>
        <taxon>Opitutales</taxon>
        <taxon>Opitutaceae</taxon>
        <taxon>Synoicihabitans</taxon>
    </lineage>
</organism>
<dbReference type="SMART" id="SM00448">
    <property type="entry name" value="REC"/>
    <property type="match status" value="1"/>
</dbReference>
<evidence type="ECO:0000256" key="5">
    <source>
        <dbReference type="ARBA" id="ARBA00023163"/>
    </source>
</evidence>
<dbReference type="AlphaFoldDB" id="A0AAE9ZTV5"/>
<evidence type="ECO:0000256" key="6">
    <source>
        <dbReference type="PROSITE-ProRule" id="PRU00169"/>
    </source>
</evidence>
<dbReference type="Pfam" id="PF00072">
    <property type="entry name" value="Response_reg"/>
    <property type="match status" value="1"/>
</dbReference>
<dbReference type="SUPFAM" id="SSF52172">
    <property type="entry name" value="CheY-like"/>
    <property type="match status" value="1"/>
</dbReference>
<dbReference type="GO" id="GO:0005829">
    <property type="term" value="C:cytosol"/>
    <property type="evidence" value="ECO:0007669"/>
    <property type="project" value="TreeGrafter"/>
</dbReference>
<dbReference type="SMART" id="SM00421">
    <property type="entry name" value="HTH_LUXR"/>
    <property type="match status" value="1"/>
</dbReference>
<evidence type="ECO:0000256" key="1">
    <source>
        <dbReference type="ARBA" id="ARBA00022553"/>
    </source>
</evidence>
<dbReference type="SUPFAM" id="SSF46894">
    <property type="entry name" value="C-terminal effector domain of the bipartite response regulators"/>
    <property type="match status" value="1"/>
</dbReference>
<evidence type="ECO:0000256" key="2">
    <source>
        <dbReference type="ARBA" id="ARBA00023012"/>
    </source>
</evidence>
<keyword evidence="10" id="KW-1185">Reference proteome</keyword>
<evidence type="ECO:0000313" key="10">
    <source>
        <dbReference type="Proteomes" id="UP001218638"/>
    </source>
</evidence>
<dbReference type="GO" id="GO:0006355">
    <property type="term" value="P:regulation of DNA-templated transcription"/>
    <property type="evidence" value="ECO:0007669"/>
    <property type="project" value="InterPro"/>
</dbReference>
<gene>
    <name evidence="9" type="ORF">PXH66_16815</name>
</gene>
<evidence type="ECO:0000256" key="3">
    <source>
        <dbReference type="ARBA" id="ARBA00023015"/>
    </source>
</evidence>
<feature type="modified residue" description="4-aspartylphosphate" evidence="6">
    <location>
        <position position="58"/>
    </location>
</feature>
<dbReference type="InterPro" id="IPR036388">
    <property type="entry name" value="WH-like_DNA-bd_sf"/>
</dbReference>